<dbReference type="GO" id="GO:0016887">
    <property type="term" value="F:ATP hydrolysis activity"/>
    <property type="evidence" value="ECO:0007669"/>
    <property type="project" value="InterPro"/>
</dbReference>
<evidence type="ECO:0000256" key="10">
    <source>
        <dbReference type="ARBA" id="ARBA00023136"/>
    </source>
</evidence>
<evidence type="ECO:0000256" key="6">
    <source>
        <dbReference type="ARBA" id="ARBA00022840"/>
    </source>
</evidence>
<feature type="binding site" evidence="13">
    <location>
        <position position="798"/>
    </location>
    <ligand>
        <name>ATP</name>
        <dbReference type="ChEBI" id="CHEBI:30616"/>
    </ligand>
</feature>
<evidence type="ECO:0000256" key="12">
    <source>
        <dbReference type="PIRSR" id="PIRSR606539-1"/>
    </source>
</evidence>
<dbReference type="InterPro" id="IPR023299">
    <property type="entry name" value="ATPase_P-typ_cyto_dom_N"/>
</dbReference>
<dbReference type="Proteomes" id="UP000790347">
    <property type="component" value="Unassembled WGS sequence"/>
</dbReference>
<evidence type="ECO:0000256" key="14">
    <source>
        <dbReference type="PIRSR" id="PIRSR606539-3"/>
    </source>
</evidence>
<feature type="transmembrane region" description="Helical" evidence="15">
    <location>
        <begin position="374"/>
        <end position="393"/>
    </location>
</feature>
<sequence>MAQTINVTPIREEPPAKNVRLVTPNLVMEPSVDPSKQTNQYKTNRIHTSKYTWITFLPKNLFEQFYRFANLYFLFIQILNWLPGMSWIYVDIWCLIVSYESIGMEVFVREVQLMPLLFVLSVTAIKDLFEDRRRHLSDKRVNNMATRRYDARTKRFVRVKWQEVQVGDLIHLSCNEIVPADILLLRSQSAENDDYGTCYVETSNLDGESNLKPRYVVANVIKPNQPLEESNFEFVIECEKPNLKLHKFNGSLVYNDDHDGRPRKIAINKDNLLLRDCSLKNTGFAEGLVIYAGHETKAMLNNKGPRHKRSRLEKMMNRDIVMCVVILIIMCVIGFMGQYFWLDQFTDLLHLRPPYTDYENPIESLEFVWPLKTFATFLILYQMIIPISLYVCIEMVKLGQVYLINRDEELIDPVTGKRCECRAWNITEDLGQIEYVFCDKTGTLTENIMEFQCCCIKGINYEHKSTVESLDHPDANKQQRKVMNNQLQNKVTAIGHHYEQWTKPNQSDKFQLNDGEQQAMHDFFITLTICNSATSQNVHQDNLNAKGQQVVVTKPPMSKTLLLQQLGSRSYSFDLFNVFQSSMPTSPAKSSPDAASLKNRMEGPCYESESPDEVALVTAAYHYQYRLVKRARDFVTISLPNDVVVRYKMLHIIPFDSDRKRMSVIVECPFTGNIILYVKGSDLTVLQKLSTCQQDNPENELTLNKQCLHNYSSKGLRVLCIAKRKLSRQEYDDWLGKLNRAESSDDRDKQMKALYEQIESELQLLGTTAIEDRLQHRVPQVISAMRHAGIMVWVLTGDKMETAISIAKSCLLFNVNMRLLTINLTTVRSKKTARFELLKHLDIVRNYSRDEDDQLFNGSLSSEKSFNSMTNKRHYGCFTLLRRLYHFLKREKTYAESAAVRADSNFGAEDGGGHFRQRWGLVIDGPSLNFVLQKENVDYFIQLAQYCGSVLCCRVTPSQKSFVVKCVKNKLNVLTLAVGDGANDVAMIQTAAIGVGVVGLEGSQAAMASDFAIPKFHFLERLLLLHGNLCYNRLALTIQYFFYKNTMVVFILFFYQFLCGFSGTSLLDEVYLMAVNIFYTTLPAIVRGILEKDCHESVFIDHPTLYERGRRSTVYTSQSFWVTTIDSIYQSCIIFFSAYGMFDGTSIDVYEFGLIEFILIIVTNLLQISMENKYWNRYFLLSLVISIGFFASSMLFLDFNYSDSLIFILGGRNYKLFMNIVFQVEFLRALVVIPILCLLPRFAIRALQNVVKPPFRIPNN</sequence>
<dbReference type="Pfam" id="PF16212">
    <property type="entry name" value="PhoLip_ATPase_C"/>
    <property type="match status" value="1"/>
</dbReference>
<evidence type="ECO:0000256" key="13">
    <source>
        <dbReference type="PIRSR" id="PIRSR606539-2"/>
    </source>
</evidence>
<dbReference type="NCBIfam" id="TIGR01494">
    <property type="entry name" value="ATPase_P-type"/>
    <property type="match status" value="1"/>
</dbReference>
<comment type="caution">
    <text evidence="18">The sequence shown here is derived from an EMBL/GenBank/DDBJ whole genome shotgun (WGS) entry which is preliminary data.</text>
</comment>
<dbReference type="SFLD" id="SFLDG00002">
    <property type="entry name" value="C1.7:_P-type_atpase_like"/>
    <property type="match status" value="1"/>
</dbReference>
<keyword evidence="19" id="KW-1185">Reference proteome</keyword>
<feature type="transmembrane region" description="Helical" evidence="15">
    <location>
        <begin position="1070"/>
        <end position="1090"/>
    </location>
</feature>
<comment type="cofactor">
    <cofactor evidence="14">
        <name>Mg(2+)</name>
        <dbReference type="ChEBI" id="CHEBI:18420"/>
    </cofactor>
</comment>
<dbReference type="Gene3D" id="3.40.1110.10">
    <property type="entry name" value="Calcium-transporting ATPase, cytoplasmic domain N"/>
    <property type="match status" value="1"/>
</dbReference>
<feature type="transmembrane region" description="Helical" evidence="15">
    <location>
        <begin position="320"/>
        <end position="341"/>
    </location>
</feature>
<feature type="transmembrane region" description="Helical" evidence="15">
    <location>
        <begin position="1217"/>
        <end position="1239"/>
    </location>
</feature>
<dbReference type="Pfam" id="PF13246">
    <property type="entry name" value="Cation_ATPase"/>
    <property type="match status" value="1"/>
</dbReference>
<evidence type="ECO:0000313" key="19">
    <source>
        <dbReference type="Proteomes" id="UP000790347"/>
    </source>
</evidence>
<keyword evidence="9 15" id="KW-1133">Transmembrane helix</keyword>
<feature type="binding site" evidence="13">
    <location>
        <position position="717"/>
    </location>
    <ligand>
        <name>ATP</name>
        <dbReference type="ChEBI" id="CHEBI:30616"/>
    </ligand>
</feature>
<keyword evidence="4 14" id="KW-0479">Metal-binding</keyword>
<evidence type="ECO:0000256" key="2">
    <source>
        <dbReference type="ARBA" id="ARBA00008109"/>
    </source>
</evidence>
<dbReference type="PANTHER" id="PTHR24092">
    <property type="entry name" value="PROBABLE PHOSPHOLIPID-TRANSPORTING ATPASE"/>
    <property type="match status" value="1"/>
</dbReference>
<evidence type="ECO:0000259" key="16">
    <source>
        <dbReference type="Pfam" id="PF16209"/>
    </source>
</evidence>
<dbReference type="SUPFAM" id="SSF81653">
    <property type="entry name" value="Calcium ATPase, transduction domain A"/>
    <property type="match status" value="1"/>
</dbReference>
<organism evidence="18 19">
    <name type="scientific">Dermatophagoides farinae</name>
    <name type="common">American house dust mite</name>
    <dbReference type="NCBI Taxonomy" id="6954"/>
    <lineage>
        <taxon>Eukaryota</taxon>
        <taxon>Metazoa</taxon>
        <taxon>Ecdysozoa</taxon>
        <taxon>Arthropoda</taxon>
        <taxon>Chelicerata</taxon>
        <taxon>Arachnida</taxon>
        <taxon>Acari</taxon>
        <taxon>Acariformes</taxon>
        <taxon>Sarcoptiformes</taxon>
        <taxon>Astigmata</taxon>
        <taxon>Psoroptidia</taxon>
        <taxon>Analgoidea</taxon>
        <taxon>Pyroglyphidae</taxon>
        <taxon>Dermatophagoidinae</taxon>
        <taxon>Dermatophagoides</taxon>
    </lineage>
</organism>
<dbReference type="InterPro" id="IPR023214">
    <property type="entry name" value="HAD_sf"/>
</dbReference>
<dbReference type="SUPFAM" id="SSF56784">
    <property type="entry name" value="HAD-like"/>
    <property type="match status" value="1"/>
</dbReference>
<dbReference type="GO" id="GO:0005886">
    <property type="term" value="C:plasma membrane"/>
    <property type="evidence" value="ECO:0007669"/>
    <property type="project" value="TreeGrafter"/>
</dbReference>
<dbReference type="InterPro" id="IPR032631">
    <property type="entry name" value="P-type_ATPase_N"/>
</dbReference>
<dbReference type="PRINTS" id="PR00119">
    <property type="entry name" value="CATATPASE"/>
</dbReference>
<dbReference type="FunFam" id="2.70.150.10:FF:000054">
    <property type="entry name" value="Phospholipid-transporting ATPase"/>
    <property type="match status" value="1"/>
</dbReference>
<feature type="domain" description="P-type ATPase C-terminal" evidence="17">
    <location>
        <begin position="1006"/>
        <end position="1253"/>
    </location>
</feature>
<dbReference type="InterPro" id="IPR023298">
    <property type="entry name" value="ATPase_P-typ_TM_dom_sf"/>
</dbReference>
<comment type="catalytic activity">
    <reaction evidence="11 15">
        <text>ATP + H2O + phospholipidSide 1 = ADP + phosphate + phospholipidSide 2.</text>
        <dbReference type="EC" id="7.6.2.1"/>
    </reaction>
</comment>
<feature type="binding site" evidence="13">
    <location>
        <position position="983"/>
    </location>
    <ligand>
        <name>ATP</name>
        <dbReference type="ChEBI" id="CHEBI:30616"/>
    </ligand>
</feature>
<accession>A0A922I703</accession>
<dbReference type="NCBIfam" id="TIGR01652">
    <property type="entry name" value="ATPase-Plipid"/>
    <property type="match status" value="2"/>
</dbReference>
<feature type="binding site" evidence="13">
    <location>
        <position position="797"/>
    </location>
    <ligand>
        <name>ATP</name>
        <dbReference type="ChEBI" id="CHEBI:30616"/>
    </ligand>
</feature>
<feature type="binding site" evidence="13">
    <location>
        <position position="954"/>
    </location>
    <ligand>
        <name>ATP</name>
        <dbReference type="ChEBI" id="CHEBI:30616"/>
    </ligand>
</feature>
<keyword evidence="5 13" id="KW-0547">Nucleotide-binding</keyword>
<feature type="binding site" evidence="13">
    <location>
        <position position="613"/>
    </location>
    <ligand>
        <name>ATP</name>
        <dbReference type="ChEBI" id="CHEBI:30616"/>
    </ligand>
</feature>
<comment type="similarity">
    <text evidence="2 15">Belongs to the cation transport ATPase (P-type) (TC 3.A.3) family. Type IV subfamily.</text>
</comment>
<evidence type="ECO:0000256" key="8">
    <source>
        <dbReference type="ARBA" id="ARBA00022967"/>
    </source>
</evidence>
<dbReference type="AlphaFoldDB" id="A0A922I703"/>
<name>A0A922I703_DERFA</name>
<feature type="transmembrane region" description="Helical" evidence="15">
    <location>
        <begin position="111"/>
        <end position="129"/>
    </location>
</feature>
<dbReference type="OrthoDB" id="377733at2759"/>
<comment type="subcellular location">
    <subcellularLocation>
        <location evidence="1 15">Membrane</location>
        <topology evidence="1 15">Multi-pass membrane protein</topology>
    </subcellularLocation>
</comment>
<evidence type="ECO:0000256" key="11">
    <source>
        <dbReference type="ARBA" id="ARBA00034036"/>
    </source>
</evidence>
<keyword evidence="7 14" id="KW-0460">Magnesium</keyword>
<feature type="active site" description="4-aspartylphosphate intermediate" evidence="12">
    <location>
        <position position="439"/>
    </location>
</feature>
<keyword evidence="8 15" id="KW-1278">Translocase</keyword>
<evidence type="ECO:0000256" key="1">
    <source>
        <dbReference type="ARBA" id="ARBA00004141"/>
    </source>
</evidence>
<keyword evidence="10 15" id="KW-0472">Membrane</keyword>
<reference evidence="18" key="1">
    <citation type="submission" date="2013-05" db="EMBL/GenBank/DDBJ databases">
        <authorList>
            <person name="Yim A.K.Y."/>
            <person name="Chan T.F."/>
            <person name="Ji K.M."/>
            <person name="Liu X.Y."/>
            <person name="Zhou J.W."/>
            <person name="Li R.Q."/>
            <person name="Yang K.Y."/>
            <person name="Li J."/>
            <person name="Li M."/>
            <person name="Law P.T.W."/>
            <person name="Wu Y.L."/>
            <person name="Cai Z.L."/>
            <person name="Qin H."/>
            <person name="Bao Y."/>
            <person name="Leung R.K.K."/>
            <person name="Ng P.K.S."/>
            <person name="Zou J."/>
            <person name="Zhong X.J."/>
            <person name="Ran P.X."/>
            <person name="Zhong N.S."/>
            <person name="Liu Z.G."/>
            <person name="Tsui S.K.W."/>
        </authorList>
    </citation>
    <scope>NUCLEOTIDE SEQUENCE</scope>
    <source>
        <strain evidence="18">Derf</strain>
        <tissue evidence="18">Whole organism</tissue>
    </source>
</reference>
<dbReference type="PANTHER" id="PTHR24092:SF218">
    <property type="entry name" value="PHOSPHOLIPID-TRANSPORTING ATPASE"/>
    <property type="match status" value="1"/>
</dbReference>
<feature type="transmembrane region" description="Helical" evidence="15">
    <location>
        <begin position="1147"/>
        <end position="1166"/>
    </location>
</feature>
<dbReference type="InterPro" id="IPR006539">
    <property type="entry name" value="P-type_ATPase_IV"/>
</dbReference>
<dbReference type="EMBL" id="ASGP02000002">
    <property type="protein sequence ID" value="KAH9521871.1"/>
    <property type="molecule type" value="Genomic_DNA"/>
</dbReference>
<dbReference type="SFLD" id="SFLDF00027">
    <property type="entry name" value="p-type_atpase"/>
    <property type="match status" value="1"/>
</dbReference>
<dbReference type="GO" id="GO:0045332">
    <property type="term" value="P:phospholipid translocation"/>
    <property type="evidence" value="ECO:0007669"/>
    <property type="project" value="TreeGrafter"/>
</dbReference>
<dbReference type="SUPFAM" id="SSF81660">
    <property type="entry name" value="Metal cation-transporting ATPase, ATP-binding domain N"/>
    <property type="match status" value="1"/>
</dbReference>
<dbReference type="InterPro" id="IPR008250">
    <property type="entry name" value="ATPase_P-typ_transduc_dom_A_sf"/>
</dbReference>
<evidence type="ECO:0000259" key="17">
    <source>
        <dbReference type="Pfam" id="PF16212"/>
    </source>
</evidence>
<feature type="binding site" evidence="13">
    <location>
        <position position="441"/>
    </location>
    <ligand>
        <name>ATP</name>
        <dbReference type="ChEBI" id="CHEBI:30616"/>
    </ligand>
</feature>
<proteinExistence type="inferred from homology"/>
<feature type="binding site" evidence="13">
    <location>
        <position position="655"/>
    </location>
    <ligand>
        <name>ATP</name>
        <dbReference type="ChEBI" id="CHEBI:30616"/>
    </ligand>
</feature>
<protein>
    <recommendedName>
        <fullName evidence="15">Phospholipid-transporting ATPase</fullName>
        <ecNumber evidence="15">7.6.2.1</ecNumber>
    </recommendedName>
</protein>
<gene>
    <name evidence="18" type="primary">ATP10B</name>
    <name evidence="18" type="ORF">DERF_005494</name>
</gene>
<dbReference type="InterPro" id="IPR001757">
    <property type="entry name" value="P_typ_ATPase"/>
</dbReference>
<evidence type="ECO:0000256" key="3">
    <source>
        <dbReference type="ARBA" id="ARBA00022692"/>
    </source>
</evidence>
<evidence type="ECO:0000256" key="7">
    <source>
        <dbReference type="ARBA" id="ARBA00022842"/>
    </source>
</evidence>
<dbReference type="InterPro" id="IPR018303">
    <property type="entry name" value="ATPase_P-typ_P_site"/>
</dbReference>
<feature type="transmembrane region" description="Helical" evidence="15">
    <location>
        <begin position="71"/>
        <end position="99"/>
    </location>
</feature>
<evidence type="ECO:0000256" key="9">
    <source>
        <dbReference type="ARBA" id="ARBA00022989"/>
    </source>
</evidence>
<feature type="binding site" evidence="13">
    <location>
        <position position="984"/>
    </location>
    <ligand>
        <name>ATP</name>
        <dbReference type="ChEBI" id="CHEBI:30616"/>
    </ligand>
</feature>
<feature type="binding site" evidence="14">
    <location>
        <position position="441"/>
    </location>
    <ligand>
        <name>Mg(2+)</name>
        <dbReference type="ChEBI" id="CHEBI:18420"/>
    </ligand>
</feature>
<dbReference type="EC" id="7.6.2.1" evidence="15"/>
<dbReference type="Gene3D" id="3.40.50.1000">
    <property type="entry name" value="HAD superfamily/HAD-like"/>
    <property type="match status" value="1"/>
</dbReference>
<dbReference type="GO" id="GO:0005524">
    <property type="term" value="F:ATP binding"/>
    <property type="evidence" value="ECO:0007669"/>
    <property type="project" value="UniProtKB-UniRule"/>
</dbReference>
<dbReference type="SUPFAM" id="SSF81665">
    <property type="entry name" value="Calcium ATPase, transmembrane domain M"/>
    <property type="match status" value="1"/>
</dbReference>
<feature type="binding site" evidence="13">
    <location>
        <position position="796"/>
    </location>
    <ligand>
        <name>ATP</name>
        <dbReference type="ChEBI" id="CHEBI:30616"/>
    </ligand>
</feature>
<dbReference type="PROSITE" id="PS00154">
    <property type="entry name" value="ATPASE_E1_E2"/>
    <property type="match status" value="1"/>
</dbReference>
<evidence type="ECO:0000256" key="15">
    <source>
        <dbReference type="RuleBase" id="RU362033"/>
    </source>
</evidence>
<dbReference type="Gene3D" id="2.70.150.10">
    <property type="entry name" value="Calcium-transporting ATPase, cytoplasmic transduction domain A"/>
    <property type="match status" value="1"/>
</dbReference>
<feature type="transmembrane region" description="Helical" evidence="15">
    <location>
        <begin position="1178"/>
        <end position="1197"/>
    </location>
</feature>
<feature type="binding site" evidence="13">
    <location>
        <position position="679"/>
    </location>
    <ligand>
        <name>ATP</name>
        <dbReference type="ChEBI" id="CHEBI:30616"/>
    </ligand>
</feature>
<reference evidence="18" key="2">
    <citation type="journal article" date="2022" name="Res Sq">
        <title>Comparative Genomics Reveals Insights into the Divergent Evolution of Astigmatic Mites and Household Pest Adaptations.</title>
        <authorList>
            <person name="Xiong Q."/>
            <person name="Wan A.T.-Y."/>
            <person name="Liu X.-Y."/>
            <person name="Fung C.S.-H."/>
            <person name="Xiao X."/>
            <person name="Malainual N."/>
            <person name="Hou J."/>
            <person name="Wang L."/>
            <person name="Wang M."/>
            <person name="Yang K."/>
            <person name="Cui Y."/>
            <person name="Leung E."/>
            <person name="Nong W."/>
            <person name="Shin S.-K."/>
            <person name="Au S."/>
            <person name="Jeong K.Y."/>
            <person name="Chew F.T."/>
            <person name="Hui J."/>
            <person name="Leung T.F."/>
            <person name="Tungtrongchitr A."/>
            <person name="Zhong N."/>
            <person name="Liu Z."/>
            <person name="Tsui S."/>
        </authorList>
    </citation>
    <scope>NUCLEOTIDE SEQUENCE</scope>
    <source>
        <strain evidence="18">Derf</strain>
        <tissue evidence="18">Whole organism</tissue>
    </source>
</reference>
<feature type="binding site" evidence="13">
    <location>
        <position position="960"/>
    </location>
    <ligand>
        <name>ATP</name>
        <dbReference type="ChEBI" id="CHEBI:30616"/>
    </ligand>
</feature>
<feature type="binding site" evidence="14">
    <location>
        <position position="980"/>
    </location>
    <ligand>
        <name>Mg(2+)</name>
        <dbReference type="ChEBI" id="CHEBI:18420"/>
    </ligand>
</feature>
<evidence type="ECO:0000313" key="18">
    <source>
        <dbReference type="EMBL" id="KAH9521871.1"/>
    </source>
</evidence>
<keyword evidence="3 15" id="KW-0812">Transmembrane</keyword>
<dbReference type="Pfam" id="PF16209">
    <property type="entry name" value="PhoLip_ATPase_N"/>
    <property type="match status" value="1"/>
</dbReference>
<feature type="binding site" evidence="13">
    <location>
        <position position="439"/>
    </location>
    <ligand>
        <name>ATP</name>
        <dbReference type="ChEBI" id="CHEBI:30616"/>
    </ligand>
</feature>
<dbReference type="InterPro" id="IPR036412">
    <property type="entry name" value="HAD-like_sf"/>
</dbReference>
<dbReference type="InterPro" id="IPR032630">
    <property type="entry name" value="P_typ_ATPase_c"/>
</dbReference>
<feature type="binding site" evidence="14">
    <location>
        <position position="439"/>
    </location>
    <ligand>
        <name>Mg(2+)</name>
        <dbReference type="ChEBI" id="CHEBI:18420"/>
    </ligand>
</feature>
<feature type="binding site" evidence="13">
    <location>
        <position position="440"/>
    </location>
    <ligand>
        <name>ATP</name>
        <dbReference type="ChEBI" id="CHEBI:30616"/>
    </ligand>
</feature>
<dbReference type="GO" id="GO:0140326">
    <property type="term" value="F:ATPase-coupled intramembrane lipid transporter activity"/>
    <property type="evidence" value="ECO:0007669"/>
    <property type="project" value="UniProtKB-EC"/>
</dbReference>
<feature type="transmembrane region" description="Helical" evidence="15">
    <location>
        <begin position="1041"/>
        <end position="1058"/>
    </location>
</feature>
<evidence type="ECO:0000256" key="5">
    <source>
        <dbReference type="ARBA" id="ARBA00022741"/>
    </source>
</evidence>
<feature type="transmembrane region" description="Helical" evidence="15">
    <location>
        <begin position="1120"/>
        <end position="1141"/>
    </location>
</feature>
<evidence type="ECO:0000256" key="4">
    <source>
        <dbReference type="ARBA" id="ARBA00022723"/>
    </source>
</evidence>
<dbReference type="SFLD" id="SFLDS00003">
    <property type="entry name" value="Haloacid_Dehalogenase"/>
    <property type="match status" value="1"/>
</dbReference>
<dbReference type="GO" id="GO:0000287">
    <property type="term" value="F:magnesium ion binding"/>
    <property type="evidence" value="ECO:0007669"/>
    <property type="project" value="UniProtKB-UniRule"/>
</dbReference>
<feature type="domain" description="P-type ATPase N-terminal" evidence="16">
    <location>
        <begin position="36"/>
        <end position="87"/>
    </location>
</feature>
<feature type="binding site" evidence="14">
    <location>
        <position position="984"/>
    </location>
    <ligand>
        <name>Mg(2+)</name>
        <dbReference type="ChEBI" id="CHEBI:18420"/>
    </ligand>
</feature>
<dbReference type="InterPro" id="IPR044492">
    <property type="entry name" value="P_typ_ATPase_HD_dom"/>
</dbReference>
<keyword evidence="6 13" id="KW-0067">ATP-binding</keyword>